<dbReference type="EMBL" id="FOIZ01000002">
    <property type="protein sequence ID" value="SEW43289.1"/>
    <property type="molecule type" value="Genomic_DNA"/>
</dbReference>
<proteinExistence type="predicted"/>
<feature type="transmembrane region" description="Helical" evidence="1">
    <location>
        <begin position="146"/>
        <end position="163"/>
    </location>
</feature>
<keyword evidence="1" id="KW-1133">Transmembrane helix</keyword>
<organism evidence="2 3">
    <name type="scientific">Cognatiyoonia koreensis</name>
    <dbReference type="NCBI Taxonomy" id="364200"/>
    <lineage>
        <taxon>Bacteria</taxon>
        <taxon>Pseudomonadati</taxon>
        <taxon>Pseudomonadota</taxon>
        <taxon>Alphaproteobacteria</taxon>
        <taxon>Rhodobacterales</taxon>
        <taxon>Paracoccaceae</taxon>
        <taxon>Cognatiyoonia</taxon>
    </lineage>
</organism>
<dbReference type="OrthoDB" id="9770600at2"/>
<dbReference type="RefSeq" id="WP_089996599.1">
    <property type="nucleotide sequence ID" value="NZ_FOIZ01000002.1"/>
</dbReference>
<name>A0A1I0RQB8_9RHOB</name>
<feature type="transmembrane region" description="Helical" evidence="1">
    <location>
        <begin position="291"/>
        <end position="307"/>
    </location>
</feature>
<keyword evidence="3" id="KW-1185">Reference proteome</keyword>
<protein>
    <recommendedName>
        <fullName evidence="4">DUF2157 domain-containing protein</fullName>
    </recommendedName>
</protein>
<feature type="transmembrane region" description="Helical" evidence="1">
    <location>
        <begin position="238"/>
        <end position="261"/>
    </location>
</feature>
<feature type="transmembrane region" description="Helical" evidence="1">
    <location>
        <begin position="313"/>
        <end position="330"/>
    </location>
</feature>
<gene>
    <name evidence="2" type="ORF">SAMN04488515_3057</name>
</gene>
<feature type="transmembrane region" description="Helical" evidence="1">
    <location>
        <begin position="54"/>
        <end position="76"/>
    </location>
</feature>
<evidence type="ECO:0000313" key="2">
    <source>
        <dbReference type="EMBL" id="SEW43289.1"/>
    </source>
</evidence>
<keyword evidence="1" id="KW-0472">Membrane</keyword>
<accession>A0A1I0RQB8</accession>
<dbReference type="AlphaFoldDB" id="A0A1I0RQB8"/>
<feature type="transmembrane region" description="Helical" evidence="1">
    <location>
        <begin position="208"/>
        <end position="226"/>
    </location>
</feature>
<feature type="transmembrane region" description="Helical" evidence="1">
    <location>
        <begin position="112"/>
        <end position="134"/>
    </location>
</feature>
<sequence>MIERDDLKAGISAGILTEAQAASLTSLADSRRGARENLLPGDEPFELFKGFNEIFIVIGLVILATGWSSVSAIWYSQQITNPQQFAIGFGLIGIAVLWLLSEYFIHRRRMVAPAIALSVLFAMNAAFSLTAYFAQPFMVAQEDYSSLPLPFAIGTFALFLFWFRFRVPFALAMIAVGLFIVAILMAATSSGTPQSPTDLFLLSADGPFALITLLLGFGVFAVALIFDMSDPHRVTRRAANGFWLHVVAAPALVNTLALTLLESESALANPLLLFILTIFALIAIVIDRRSFLIAAIGYIVALSMTVLDGEGAAATILILGIVLLLLGAFWERIRAVILSALPFLPLHRLPPSNRVVKT</sequence>
<keyword evidence="1" id="KW-0812">Transmembrane</keyword>
<reference evidence="2 3" key="1">
    <citation type="submission" date="2016-10" db="EMBL/GenBank/DDBJ databases">
        <authorList>
            <person name="de Groot N.N."/>
        </authorList>
    </citation>
    <scope>NUCLEOTIDE SEQUENCE [LARGE SCALE GENOMIC DNA]</scope>
    <source>
        <strain evidence="2 3">DSM 17925</strain>
    </source>
</reference>
<evidence type="ECO:0000256" key="1">
    <source>
        <dbReference type="SAM" id="Phobius"/>
    </source>
</evidence>
<evidence type="ECO:0008006" key="4">
    <source>
        <dbReference type="Google" id="ProtNLM"/>
    </source>
</evidence>
<feature type="transmembrane region" description="Helical" evidence="1">
    <location>
        <begin position="267"/>
        <end position="286"/>
    </location>
</feature>
<feature type="transmembrane region" description="Helical" evidence="1">
    <location>
        <begin position="82"/>
        <end position="100"/>
    </location>
</feature>
<evidence type="ECO:0000313" key="3">
    <source>
        <dbReference type="Proteomes" id="UP000199167"/>
    </source>
</evidence>
<dbReference type="Proteomes" id="UP000199167">
    <property type="component" value="Unassembled WGS sequence"/>
</dbReference>
<dbReference type="STRING" id="364200.SAMN04488515_3057"/>
<feature type="transmembrane region" description="Helical" evidence="1">
    <location>
        <begin position="170"/>
        <end position="188"/>
    </location>
</feature>